<protein>
    <submittedName>
        <fullName evidence="1">Myosin type II heavy chain</fullName>
    </submittedName>
</protein>
<keyword evidence="2" id="KW-1185">Reference proteome</keyword>
<name>A0A077ZCF7_TRITR</name>
<sequence>MTRAGSFGFPNGIVCAAVVFRPAEAKQRFPWIALKGRLAVNCSLAAIFANAQDYASAVSIKVEQLKMATFASYSLSHRITREPPSPGGANGTDEM</sequence>
<reference evidence="1" key="1">
    <citation type="submission" date="2014-01" db="EMBL/GenBank/DDBJ databases">
        <authorList>
            <person name="Aslett M."/>
        </authorList>
    </citation>
    <scope>NUCLEOTIDE SEQUENCE</scope>
</reference>
<evidence type="ECO:0000313" key="2">
    <source>
        <dbReference type="Proteomes" id="UP000030665"/>
    </source>
</evidence>
<proteinExistence type="predicted"/>
<organism evidence="1 2">
    <name type="scientific">Trichuris trichiura</name>
    <name type="common">Whipworm</name>
    <name type="synonym">Trichocephalus trichiurus</name>
    <dbReference type="NCBI Taxonomy" id="36087"/>
    <lineage>
        <taxon>Eukaryota</taxon>
        <taxon>Metazoa</taxon>
        <taxon>Ecdysozoa</taxon>
        <taxon>Nematoda</taxon>
        <taxon>Enoplea</taxon>
        <taxon>Dorylaimia</taxon>
        <taxon>Trichinellida</taxon>
        <taxon>Trichuridae</taxon>
        <taxon>Trichuris</taxon>
    </lineage>
</organism>
<evidence type="ECO:0000313" key="1">
    <source>
        <dbReference type="EMBL" id="CDW56290.1"/>
    </source>
</evidence>
<dbReference type="AlphaFoldDB" id="A0A077ZCF7"/>
<dbReference type="EMBL" id="HG806025">
    <property type="protein sequence ID" value="CDW56290.1"/>
    <property type="molecule type" value="Genomic_DNA"/>
</dbReference>
<dbReference type="Proteomes" id="UP000030665">
    <property type="component" value="Unassembled WGS sequence"/>
</dbReference>
<reference evidence="1" key="2">
    <citation type="submission" date="2014-03" db="EMBL/GenBank/DDBJ databases">
        <title>The whipworm genome and dual-species transcriptomics of an intimate host-pathogen interaction.</title>
        <authorList>
            <person name="Foth B.J."/>
            <person name="Tsai I.J."/>
            <person name="Reid A.J."/>
            <person name="Bancroft A.J."/>
            <person name="Nichol S."/>
            <person name="Tracey A."/>
            <person name="Holroyd N."/>
            <person name="Cotton J.A."/>
            <person name="Stanley E.J."/>
            <person name="Zarowiecki M."/>
            <person name="Liu J.Z."/>
            <person name="Huckvale T."/>
            <person name="Cooper P.J."/>
            <person name="Grencis R.K."/>
            <person name="Berriman M."/>
        </authorList>
    </citation>
    <scope>NUCLEOTIDE SEQUENCE [LARGE SCALE GENOMIC DNA]</scope>
</reference>
<accession>A0A077ZCF7</accession>
<gene>
    <name evidence="1" type="ORF">TTRE_0000456601</name>
</gene>